<organism evidence="2 3">
    <name type="scientific">Acyrthosiphon pisum</name>
    <name type="common">Pea aphid</name>
    <dbReference type="NCBI Taxonomy" id="7029"/>
    <lineage>
        <taxon>Eukaryota</taxon>
        <taxon>Metazoa</taxon>
        <taxon>Ecdysozoa</taxon>
        <taxon>Arthropoda</taxon>
        <taxon>Hexapoda</taxon>
        <taxon>Insecta</taxon>
        <taxon>Pterygota</taxon>
        <taxon>Neoptera</taxon>
        <taxon>Paraneoptera</taxon>
        <taxon>Hemiptera</taxon>
        <taxon>Sternorrhyncha</taxon>
        <taxon>Aphidomorpha</taxon>
        <taxon>Aphidoidea</taxon>
        <taxon>Aphididae</taxon>
        <taxon>Macrosiphini</taxon>
        <taxon>Acyrthosiphon</taxon>
    </lineage>
</organism>
<evidence type="ECO:0000313" key="3">
    <source>
        <dbReference type="Proteomes" id="UP000007819"/>
    </source>
</evidence>
<dbReference type="GO" id="GO:0006357">
    <property type="term" value="P:regulation of transcription by RNA polymerase II"/>
    <property type="evidence" value="ECO:0007669"/>
    <property type="project" value="TreeGrafter"/>
</dbReference>
<keyword evidence="3" id="KW-1185">Reference proteome</keyword>
<dbReference type="EnsemblMetazoa" id="XM_008185686.3">
    <property type="protein sequence ID" value="XP_008183908.2"/>
    <property type="gene ID" value="LOC100569664"/>
</dbReference>
<dbReference type="InterPro" id="IPR039353">
    <property type="entry name" value="TF_Adf1"/>
</dbReference>
<dbReference type="KEGG" id="api:100569664"/>
<proteinExistence type="predicted"/>
<dbReference type="InterPro" id="IPR006578">
    <property type="entry name" value="MADF-dom"/>
</dbReference>
<dbReference type="GeneID" id="100569664"/>
<accession>A0A8R2F8U8</accession>
<sequence length="305" mass="35523">MKPGQVIGVLCNVCKQIIKITDKNHICTFAERPVFQPIKPKTQRTPISTTISTPISTTISTPISTTISTPISTNKFQKFNDDFLSLTHETEYLEEVIEQKEPEHDDDDDVEMLSTLINAIRQRHPLWDHRLPLSARFEPIKKSLWNEIYVELNGEYTIDILKKKWRYLREKYTRENKKPKSGSGSEKRRSWVHMQSLQFLDDISTKNKKTSSNFSLTSDIPEINSEVTPCKRKRDELSFHEAILNEIQASRPIPPQPYYEQPQEADNEDTSFAKYIINIMKHIPKKQKIALQSEFISKLVQYIDD</sequence>
<dbReference type="GO" id="GO:0005667">
    <property type="term" value="C:transcription regulator complex"/>
    <property type="evidence" value="ECO:0007669"/>
    <property type="project" value="TreeGrafter"/>
</dbReference>
<name>A0A8R2F8U8_ACYPI</name>
<dbReference type="SMART" id="SM00595">
    <property type="entry name" value="MADF"/>
    <property type="match status" value="1"/>
</dbReference>
<reference evidence="3" key="1">
    <citation type="submission" date="2010-06" db="EMBL/GenBank/DDBJ databases">
        <authorList>
            <person name="Jiang H."/>
            <person name="Abraham K."/>
            <person name="Ali S."/>
            <person name="Alsbrooks S.L."/>
            <person name="Anim B.N."/>
            <person name="Anosike U.S."/>
            <person name="Attaway T."/>
            <person name="Bandaranaike D.P."/>
            <person name="Battles P.K."/>
            <person name="Bell S.N."/>
            <person name="Bell A.V."/>
            <person name="Beltran B."/>
            <person name="Bickham C."/>
            <person name="Bustamante Y."/>
            <person name="Caleb T."/>
            <person name="Canada A."/>
            <person name="Cardenas V."/>
            <person name="Carter K."/>
            <person name="Chacko J."/>
            <person name="Chandrabose M.N."/>
            <person name="Chavez D."/>
            <person name="Chavez A."/>
            <person name="Chen L."/>
            <person name="Chu H.-S."/>
            <person name="Claassen K.J."/>
            <person name="Cockrell R."/>
            <person name="Collins M."/>
            <person name="Cooper J.A."/>
            <person name="Cree A."/>
            <person name="Curry S.M."/>
            <person name="Da Y."/>
            <person name="Dao M.D."/>
            <person name="Das B."/>
            <person name="Davila M.-L."/>
            <person name="Davy-Carroll L."/>
            <person name="Denson S."/>
            <person name="Dinh H."/>
            <person name="Ebong V.E."/>
            <person name="Edwards J.R."/>
            <person name="Egan A."/>
            <person name="El-Daye J."/>
            <person name="Escobedo L."/>
            <person name="Fernandez S."/>
            <person name="Fernando P.R."/>
            <person name="Flagg N."/>
            <person name="Forbes L.D."/>
            <person name="Fowler R.G."/>
            <person name="Fu Q."/>
            <person name="Gabisi R.A."/>
            <person name="Ganer J."/>
            <person name="Garbino Pronczuk A."/>
            <person name="Garcia R.M."/>
            <person name="Garner T."/>
            <person name="Garrett T.E."/>
            <person name="Gonzalez D.A."/>
            <person name="Hamid H."/>
            <person name="Hawkins E.S."/>
            <person name="Hirani K."/>
            <person name="Hogues M.E."/>
            <person name="Hollins B."/>
            <person name="Hsiao C.-H."/>
            <person name="Jabil R."/>
            <person name="James M.L."/>
            <person name="Jhangiani S.N."/>
            <person name="Johnson B."/>
            <person name="Johnson Q."/>
            <person name="Joshi V."/>
            <person name="Kalu J.B."/>
            <person name="Kam C."/>
            <person name="Kashfia A."/>
            <person name="Keebler J."/>
            <person name="Kisamo H."/>
            <person name="Kovar C.L."/>
            <person name="Lago L.A."/>
            <person name="Lai C.-Y."/>
            <person name="Laidlaw J."/>
            <person name="Lara F."/>
            <person name="Le T.-K."/>
            <person name="Lee S.L."/>
            <person name="Legall F.H."/>
            <person name="Lemon S.J."/>
            <person name="Lewis L.R."/>
            <person name="Li B."/>
            <person name="Liu Y."/>
            <person name="Liu Y.-S."/>
            <person name="Lopez J."/>
            <person name="Lozado R.J."/>
            <person name="Lu J."/>
            <person name="Madu R.C."/>
            <person name="Maheshwari M."/>
            <person name="Maheshwari R."/>
            <person name="Malloy K."/>
            <person name="Martinez E."/>
            <person name="Mathew T."/>
            <person name="Mercado I.C."/>
            <person name="Mercado C."/>
            <person name="Meyer B."/>
            <person name="Montgomery K."/>
            <person name="Morgan M.B."/>
            <person name="Munidasa M."/>
            <person name="Nazareth L.V."/>
            <person name="Nelson J."/>
            <person name="Ng B.M."/>
            <person name="Nguyen N.B."/>
            <person name="Nguyen P.Q."/>
            <person name="Nguyen T."/>
            <person name="Obregon M."/>
            <person name="Okwuonu G.O."/>
            <person name="Onwere C.G."/>
            <person name="Orozco G."/>
            <person name="Parra A."/>
            <person name="Patel S."/>
            <person name="Patil S."/>
            <person name="Perez A."/>
            <person name="Perez Y."/>
            <person name="Pham C."/>
            <person name="Primus E.L."/>
            <person name="Pu L.-L."/>
            <person name="Puazo M."/>
            <person name="Qin X."/>
            <person name="Quiroz J.B."/>
            <person name="Reese J."/>
            <person name="Richards S."/>
            <person name="Rives C.M."/>
            <person name="Robberts R."/>
            <person name="Ruiz S.J."/>
            <person name="Ruiz M.J."/>
            <person name="Santibanez J."/>
            <person name="Schneider B.W."/>
            <person name="Sisson I."/>
            <person name="Smith M."/>
            <person name="Sodergren E."/>
            <person name="Song X.-Z."/>
            <person name="Song B.B."/>
            <person name="Summersgill H."/>
            <person name="Thelus R."/>
            <person name="Thornton R.D."/>
            <person name="Trejos Z.Y."/>
            <person name="Usmani K."/>
            <person name="Vattathil S."/>
            <person name="Villasana D."/>
            <person name="Walker D.L."/>
            <person name="Wang S."/>
            <person name="Wang K."/>
            <person name="White C.S."/>
            <person name="Williams A.C."/>
            <person name="Williamson J."/>
            <person name="Wilson K."/>
            <person name="Woghiren I.O."/>
            <person name="Woodworth J.R."/>
            <person name="Worley K.C."/>
            <person name="Wright R.A."/>
            <person name="Wu W."/>
            <person name="Young L."/>
            <person name="Zhang L."/>
            <person name="Zhang J."/>
            <person name="Zhu Y."/>
            <person name="Muzny D.M."/>
            <person name="Weinstock G."/>
            <person name="Gibbs R.A."/>
        </authorList>
    </citation>
    <scope>NUCLEOTIDE SEQUENCE [LARGE SCALE GENOMIC DNA]</scope>
    <source>
        <strain evidence="3">LSR1</strain>
    </source>
</reference>
<dbReference type="Pfam" id="PF10545">
    <property type="entry name" value="MADF_DNA_bdg"/>
    <property type="match status" value="1"/>
</dbReference>
<dbReference type="AlphaFoldDB" id="A0A8R2F8U8"/>
<dbReference type="Proteomes" id="UP000007819">
    <property type="component" value="Chromosome A2"/>
</dbReference>
<dbReference type="PANTHER" id="PTHR12243:SF67">
    <property type="entry name" value="COREPRESSOR OF PANGOLIN, ISOFORM A-RELATED"/>
    <property type="match status" value="1"/>
</dbReference>
<dbReference type="PANTHER" id="PTHR12243">
    <property type="entry name" value="MADF DOMAIN TRANSCRIPTION FACTOR"/>
    <property type="match status" value="1"/>
</dbReference>
<dbReference type="OrthoDB" id="6606983at2759"/>
<evidence type="ECO:0000313" key="2">
    <source>
        <dbReference type="EnsemblMetazoa" id="XP_008183908.2"/>
    </source>
</evidence>
<protein>
    <recommendedName>
        <fullName evidence="1">MADF domain-containing protein</fullName>
    </recommendedName>
</protein>
<reference evidence="2" key="2">
    <citation type="submission" date="2022-06" db="UniProtKB">
        <authorList>
            <consortium name="EnsemblMetazoa"/>
        </authorList>
    </citation>
    <scope>IDENTIFICATION</scope>
</reference>
<dbReference type="PROSITE" id="PS51029">
    <property type="entry name" value="MADF"/>
    <property type="match status" value="1"/>
</dbReference>
<evidence type="ECO:0000259" key="1">
    <source>
        <dbReference type="PROSITE" id="PS51029"/>
    </source>
</evidence>
<feature type="domain" description="MADF" evidence="1">
    <location>
        <begin position="115"/>
        <end position="205"/>
    </location>
</feature>
<dbReference type="RefSeq" id="XP_008183908.2">
    <property type="nucleotide sequence ID" value="XM_008185686.2"/>
</dbReference>
<dbReference type="GO" id="GO:0005634">
    <property type="term" value="C:nucleus"/>
    <property type="evidence" value="ECO:0007669"/>
    <property type="project" value="TreeGrafter"/>
</dbReference>